<evidence type="ECO:0000313" key="3">
    <source>
        <dbReference type="Proteomes" id="UP000275846"/>
    </source>
</evidence>
<accession>A0A183S8F0</accession>
<feature type="region of interest" description="Disordered" evidence="1">
    <location>
        <begin position="55"/>
        <end position="77"/>
    </location>
</feature>
<organism evidence="4">
    <name type="scientific">Schistocephalus solidus</name>
    <name type="common">Tapeworm</name>
    <dbReference type="NCBI Taxonomy" id="70667"/>
    <lineage>
        <taxon>Eukaryota</taxon>
        <taxon>Metazoa</taxon>
        <taxon>Spiralia</taxon>
        <taxon>Lophotrochozoa</taxon>
        <taxon>Platyhelminthes</taxon>
        <taxon>Cestoda</taxon>
        <taxon>Eucestoda</taxon>
        <taxon>Diphyllobothriidea</taxon>
        <taxon>Diphyllobothriidae</taxon>
        <taxon>Schistocephalus</taxon>
    </lineage>
</organism>
<evidence type="ECO:0000313" key="2">
    <source>
        <dbReference type="EMBL" id="VDL85702.1"/>
    </source>
</evidence>
<evidence type="ECO:0000256" key="1">
    <source>
        <dbReference type="SAM" id="MobiDB-lite"/>
    </source>
</evidence>
<dbReference type="AlphaFoldDB" id="A0A183S8F0"/>
<sequence>MLHGPKGYFKRMQDIEVSIGFHLRPSVDGGVGNGGGPIENAFEVLGPALQDSRLLSEQSNSVSTEKRSGSSEEGTIESLDGSKKVLPFVCCPRILGSPQPCAPSRHPAFPSAAAAQGGNFGRRLYCLHQCGSQCGLVQPVLLNEQSIDDCVVVSSDIDDVRGCGHPGQLIGRCSSVGTIGSPPRHPGQRQEG</sequence>
<protein>
    <submittedName>
        <fullName evidence="2 4">Uncharacterized protein</fullName>
    </submittedName>
</protein>
<name>A0A183S8F0_SCHSO</name>
<dbReference type="EMBL" id="UYSU01000372">
    <property type="protein sequence ID" value="VDL85702.1"/>
    <property type="molecule type" value="Genomic_DNA"/>
</dbReference>
<keyword evidence="3" id="KW-1185">Reference proteome</keyword>
<evidence type="ECO:0000313" key="4">
    <source>
        <dbReference type="WBParaSite" id="SSLN_0000052101-mRNA-1"/>
    </source>
</evidence>
<proteinExistence type="predicted"/>
<dbReference type="Proteomes" id="UP000275846">
    <property type="component" value="Unassembled WGS sequence"/>
</dbReference>
<gene>
    <name evidence="2" type="ORF">SSLN_LOCUS498</name>
</gene>
<reference evidence="4" key="1">
    <citation type="submission" date="2016-06" db="UniProtKB">
        <authorList>
            <consortium name="WormBaseParasite"/>
        </authorList>
    </citation>
    <scope>IDENTIFICATION</scope>
</reference>
<dbReference type="WBParaSite" id="SSLN_0000052101-mRNA-1">
    <property type="protein sequence ID" value="SSLN_0000052101-mRNA-1"/>
    <property type="gene ID" value="SSLN_0000052101"/>
</dbReference>
<reference evidence="2 3" key="2">
    <citation type="submission" date="2018-11" db="EMBL/GenBank/DDBJ databases">
        <authorList>
            <consortium name="Pathogen Informatics"/>
        </authorList>
    </citation>
    <scope>NUCLEOTIDE SEQUENCE [LARGE SCALE GENOMIC DNA]</scope>
    <source>
        <strain evidence="2 3">NST_G2</strain>
    </source>
</reference>